<evidence type="ECO:0000313" key="50">
    <source>
        <dbReference type="Proteomes" id="UP000190648"/>
    </source>
</evidence>
<evidence type="ECO:0000256" key="30">
    <source>
        <dbReference type="ARBA" id="ARBA00039105"/>
    </source>
</evidence>
<keyword evidence="23" id="KW-0234">DNA repair</keyword>
<name>A0A1V4KG62_PATFA</name>
<comment type="catalytic activity">
    <reaction evidence="34">
        <text>a very-long-chain (3R)-3-hydroxyacyl-CoA + NADP(+) = a very-long-chain 3-oxoacyl-CoA + NADPH + H(+)</text>
        <dbReference type="Rhea" id="RHEA:48680"/>
        <dbReference type="ChEBI" id="CHEBI:15378"/>
        <dbReference type="ChEBI" id="CHEBI:57783"/>
        <dbReference type="ChEBI" id="CHEBI:58349"/>
        <dbReference type="ChEBI" id="CHEBI:85440"/>
        <dbReference type="ChEBI" id="CHEBI:90725"/>
        <dbReference type="EC" id="1.1.1.330"/>
    </reaction>
</comment>
<evidence type="ECO:0000256" key="26">
    <source>
        <dbReference type="ARBA" id="ARBA00024072"/>
    </source>
</evidence>
<dbReference type="InterPro" id="IPR002347">
    <property type="entry name" value="SDR_fam"/>
</dbReference>
<feature type="transmembrane region" description="Helical" evidence="47">
    <location>
        <begin position="38"/>
        <end position="58"/>
    </location>
</feature>
<comment type="pathway">
    <text evidence="5">Lipid metabolism; fatty acid biosynthesis.</text>
</comment>
<evidence type="ECO:0000256" key="3">
    <source>
        <dbReference type="ARBA" id="ARBA00004477"/>
    </source>
</evidence>
<dbReference type="STRING" id="372326.A0A1V4KG62"/>
<evidence type="ECO:0000256" key="10">
    <source>
        <dbReference type="ARBA" id="ARBA00022723"/>
    </source>
</evidence>
<sequence>MVAVVALPAAGLLYWVGALGALYAAALTSYRLLAGFRVWVLGSGAAAVGPVLGAWAVVTGATDGIGKAYAEELARRGMKVALISRSKEKLDQVASEIKEKYRVETRVIVADFGDREDIYSGIEAGLEGLEIGVLVNNVGIAYVYPEYFLDVPDLDKTVDKMININIMAVCKMTRLVLPGMLERSKGVILNISSAAGMYPTPLLTLYSATKAFVDYFSRGLHAEYKSKGIIVQSVLPYYVATKMSKIRKPTFDKPSPETYVRAALGTVGLQSQTNGCLPHALMGWIFSLLPTPAIINFLMKTNKGVRARYLKKMKEKRQRARVQGGWAGGPAGRLAGKARLAAPEAPVASSPAPAGAGPAWRRKDHSHTQKQFVFEKPSELERKVPEAAVIDKPGVYELSKEPSGISRIHLIPGFIDSEQADWMFQQLLQDIPWGQRTHIRQEVSFEEPRLTSWYGELPYTYSRITMQPNPNWHPLLTMLKKRIEEFTGHAFNSLLCNLYRNEKDSVDWHSDDEPSLGKNPVIASLSFGATRTFEMRKKPSPEENGDYTYVERLKIPLDHGTLLMMEGATQEDWQHRVPKEYHSRDARINLTFRIIYPEPNGVWK</sequence>
<evidence type="ECO:0000256" key="15">
    <source>
        <dbReference type="ARBA" id="ARBA00022955"/>
    </source>
</evidence>
<evidence type="ECO:0000256" key="40">
    <source>
        <dbReference type="ARBA" id="ARBA00054625"/>
    </source>
</evidence>
<evidence type="ECO:0000256" key="47">
    <source>
        <dbReference type="SAM" id="Phobius"/>
    </source>
</evidence>
<evidence type="ECO:0000256" key="24">
    <source>
        <dbReference type="ARBA" id="ARBA00023242"/>
    </source>
</evidence>
<dbReference type="InterPro" id="IPR036291">
    <property type="entry name" value="NAD(P)-bd_dom_sf"/>
</dbReference>
<keyword evidence="50" id="KW-1185">Reference proteome</keyword>
<keyword evidence="24" id="KW-0539">Nucleus</keyword>
<keyword evidence="12" id="KW-0256">Endoplasmic reticulum</keyword>
<feature type="transmembrane region" description="Helical" evidence="47">
    <location>
        <begin position="6"/>
        <end position="26"/>
    </location>
</feature>
<reference evidence="49 50" key="1">
    <citation type="submission" date="2016-02" db="EMBL/GenBank/DDBJ databases">
        <title>Band-tailed pigeon sequencing and assembly.</title>
        <authorList>
            <person name="Soares A.E."/>
            <person name="Novak B.J."/>
            <person name="Rice E.S."/>
            <person name="O'Connell B."/>
            <person name="Chang D."/>
            <person name="Weber S."/>
            <person name="Shapiro B."/>
        </authorList>
    </citation>
    <scope>NUCLEOTIDE SEQUENCE [LARGE SCALE GENOMIC DNA]</scope>
    <source>
        <strain evidence="49">BTP2013</strain>
        <tissue evidence="49">Blood</tissue>
    </source>
</reference>
<comment type="function">
    <text evidence="27">Catalyzes the second of the four reactions of the long-chain fatty acids elongation cycle. This endoplasmic reticulum-bound enzymatic process, allows the addition of two carbons to the chain of long- and very long-chain fatty acids/VLCFAs per cycle. This enzyme has a 3-ketoacyl-CoA reductase activity, reducing 3-ketoacyl-CoA to 3-hydroxyacyl-CoA, within each cycle of fatty acid elongation. Thereby, it may participate in the production of VLCFAs of different chain lengths that are involved in multiple biological processes as precursors of membrane lipids and lipid mediators. May also catalyze the transformation of estrone (E1) into estradiol (E2) and play a role in estrogen formation.</text>
</comment>
<evidence type="ECO:0000256" key="2">
    <source>
        <dbReference type="ARBA" id="ARBA00004123"/>
    </source>
</evidence>
<comment type="similarity">
    <text evidence="29">Belongs to the short-chain dehydrogenases/reductases (SDR) family. 17-beta-HSD 3 subfamily.</text>
</comment>
<evidence type="ECO:0000256" key="6">
    <source>
        <dbReference type="ARBA" id="ARBA00007879"/>
    </source>
</evidence>
<keyword evidence="25" id="KW-0379">Hydroxylation</keyword>
<dbReference type="Gene3D" id="2.60.120.590">
    <property type="entry name" value="Alpha-ketoglutarate-dependent dioxygenase AlkB-like"/>
    <property type="match status" value="1"/>
</dbReference>
<comment type="catalytic activity">
    <reaction evidence="35">
        <text>an N(1)-methyladenosine in mRNA + 2-oxoglutarate + O2 = an adenosine in mRNA + formaldehyde + succinate + CO2</text>
        <dbReference type="Rhea" id="RHEA:49516"/>
        <dbReference type="Rhea" id="RHEA-COMP:12414"/>
        <dbReference type="Rhea" id="RHEA-COMP:12415"/>
        <dbReference type="ChEBI" id="CHEBI:15379"/>
        <dbReference type="ChEBI" id="CHEBI:16526"/>
        <dbReference type="ChEBI" id="CHEBI:16810"/>
        <dbReference type="ChEBI" id="CHEBI:16842"/>
        <dbReference type="ChEBI" id="CHEBI:30031"/>
        <dbReference type="ChEBI" id="CHEBI:74411"/>
        <dbReference type="ChEBI" id="CHEBI:74491"/>
        <dbReference type="EC" id="1.14.11.54"/>
    </reaction>
</comment>
<dbReference type="GO" id="GO:0006694">
    <property type="term" value="P:steroid biosynthetic process"/>
    <property type="evidence" value="ECO:0007669"/>
    <property type="project" value="UniProtKB-KW"/>
</dbReference>
<dbReference type="InterPro" id="IPR051019">
    <property type="entry name" value="VLCFA-Steroid_DH"/>
</dbReference>
<evidence type="ECO:0000256" key="5">
    <source>
        <dbReference type="ARBA" id="ARBA00005194"/>
    </source>
</evidence>
<keyword evidence="8" id="KW-0444">Lipid biosynthesis</keyword>
<evidence type="ECO:0000256" key="9">
    <source>
        <dbReference type="ARBA" id="ARBA00022692"/>
    </source>
</evidence>
<comment type="catalytic activity">
    <reaction evidence="38">
        <text>a 3,N(4)-etheno-2'-deoxycytidine in single-stranded DNA + 2-oxoglutarate + O2 + H2O = a 2'-deoxycytidine in single-stranded DNA + glyoxal + succinate + CO2</text>
        <dbReference type="Rhea" id="RHEA:70471"/>
        <dbReference type="Rhea" id="RHEA-COMP:12846"/>
        <dbReference type="Rhea" id="RHEA-COMP:17906"/>
        <dbReference type="ChEBI" id="CHEBI:15377"/>
        <dbReference type="ChEBI" id="CHEBI:15379"/>
        <dbReference type="ChEBI" id="CHEBI:16526"/>
        <dbReference type="ChEBI" id="CHEBI:16810"/>
        <dbReference type="ChEBI" id="CHEBI:30031"/>
        <dbReference type="ChEBI" id="CHEBI:34779"/>
        <dbReference type="ChEBI" id="CHEBI:85452"/>
        <dbReference type="ChEBI" id="CHEBI:189585"/>
    </reaction>
    <physiologicalReaction direction="left-to-right" evidence="38">
        <dbReference type="Rhea" id="RHEA:70472"/>
    </physiologicalReaction>
</comment>
<keyword evidence="11" id="KW-0227">DNA damage</keyword>
<dbReference type="PROSITE" id="PS51471">
    <property type="entry name" value="FE2OG_OXY"/>
    <property type="match status" value="1"/>
</dbReference>
<dbReference type="PRINTS" id="PR00081">
    <property type="entry name" value="GDHRDH"/>
</dbReference>
<evidence type="ECO:0000256" key="14">
    <source>
        <dbReference type="ARBA" id="ARBA00022857"/>
    </source>
</evidence>
<dbReference type="PROSITE" id="PS00061">
    <property type="entry name" value="ADH_SHORT"/>
    <property type="match status" value="1"/>
</dbReference>
<dbReference type="EC" id="1.14.11.54" evidence="42"/>
<evidence type="ECO:0000256" key="18">
    <source>
        <dbReference type="ARBA" id="ARBA00023002"/>
    </source>
</evidence>
<evidence type="ECO:0000256" key="27">
    <source>
        <dbReference type="ARBA" id="ARBA00037337"/>
    </source>
</evidence>
<comment type="caution">
    <text evidence="49">The sequence shown here is derived from an EMBL/GenBank/DDBJ whole genome shotgun (WGS) entry which is preliminary data.</text>
</comment>
<dbReference type="FunFam" id="3.40.50.720:FF:000137">
    <property type="entry name" value="Hydroxysteroid (17-beta) dehydrogenase 3"/>
    <property type="match status" value="1"/>
</dbReference>
<comment type="catalytic activity">
    <reaction evidence="37">
        <text>an N(3)-methyl-2'-deoxycytidine in single-stranded DNA + 2-oxoglutarate + O2 = a 2'-deoxycytidine in single-stranded DNA + formaldehyde + succinate + CO2 + H(+)</text>
        <dbReference type="Rhea" id="RHEA:70435"/>
        <dbReference type="Rhea" id="RHEA-COMP:12846"/>
        <dbReference type="Rhea" id="RHEA-COMP:17894"/>
        <dbReference type="ChEBI" id="CHEBI:15378"/>
        <dbReference type="ChEBI" id="CHEBI:15379"/>
        <dbReference type="ChEBI" id="CHEBI:16526"/>
        <dbReference type="ChEBI" id="CHEBI:16810"/>
        <dbReference type="ChEBI" id="CHEBI:16842"/>
        <dbReference type="ChEBI" id="CHEBI:30031"/>
        <dbReference type="ChEBI" id="CHEBI:85452"/>
        <dbReference type="ChEBI" id="CHEBI:139075"/>
    </reaction>
    <physiologicalReaction direction="left-to-right" evidence="37">
        <dbReference type="Rhea" id="RHEA:70436"/>
    </physiologicalReaction>
</comment>
<dbReference type="GO" id="GO:0005789">
    <property type="term" value="C:endoplasmic reticulum membrane"/>
    <property type="evidence" value="ECO:0007669"/>
    <property type="project" value="UniProtKB-SubCell"/>
</dbReference>
<dbReference type="EMBL" id="LSYS01003385">
    <property type="protein sequence ID" value="OPJ82847.1"/>
    <property type="molecule type" value="Genomic_DNA"/>
</dbReference>
<dbReference type="InterPro" id="IPR005123">
    <property type="entry name" value="Oxoglu/Fe-dep_dioxygenase_dom"/>
</dbReference>
<keyword evidence="9 47" id="KW-0812">Transmembrane</keyword>
<comment type="catalytic activity">
    <reaction evidence="39">
        <text>a methylated nucleobase within DNA + 2-oxoglutarate + O2 = a nucleobase within DNA + formaldehyde + succinate + CO2</text>
        <dbReference type="Rhea" id="RHEA:30299"/>
        <dbReference type="Rhea" id="RHEA-COMP:12192"/>
        <dbReference type="Rhea" id="RHEA-COMP:12193"/>
        <dbReference type="ChEBI" id="CHEBI:15379"/>
        <dbReference type="ChEBI" id="CHEBI:16526"/>
        <dbReference type="ChEBI" id="CHEBI:16810"/>
        <dbReference type="ChEBI" id="CHEBI:16842"/>
        <dbReference type="ChEBI" id="CHEBI:30031"/>
        <dbReference type="ChEBI" id="CHEBI:32875"/>
        <dbReference type="ChEBI" id="CHEBI:64428"/>
        <dbReference type="EC" id="1.14.11.33"/>
    </reaction>
    <physiologicalReaction direction="left-to-right" evidence="39">
        <dbReference type="Rhea" id="RHEA:30300"/>
    </physiologicalReaction>
</comment>
<dbReference type="GO" id="GO:0046872">
    <property type="term" value="F:metal ion binding"/>
    <property type="evidence" value="ECO:0007669"/>
    <property type="project" value="UniProtKB-KW"/>
</dbReference>
<evidence type="ECO:0000256" key="31">
    <source>
        <dbReference type="ARBA" id="ARBA00041250"/>
    </source>
</evidence>
<dbReference type="OrthoDB" id="545910at2759"/>
<dbReference type="PANTHER" id="PTHR43899:SF14">
    <property type="entry name" value="VERY-LONG-CHAIN 3-OXOACYL-COA REDUCTASE"/>
    <property type="match status" value="1"/>
</dbReference>
<dbReference type="Pfam" id="PF13532">
    <property type="entry name" value="2OG-FeII_Oxy_2"/>
    <property type="match status" value="1"/>
</dbReference>
<keyword evidence="22 47" id="KW-0472">Membrane</keyword>
<keyword evidence="13" id="KW-0832">Ubl conjugation</keyword>
<comment type="catalytic activity">
    <reaction evidence="32">
        <text>17beta-estradiol + NAD(+) = estrone + NADH + H(+)</text>
        <dbReference type="Rhea" id="RHEA:24612"/>
        <dbReference type="ChEBI" id="CHEBI:15378"/>
        <dbReference type="ChEBI" id="CHEBI:16469"/>
        <dbReference type="ChEBI" id="CHEBI:17263"/>
        <dbReference type="ChEBI" id="CHEBI:57540"/>
        <dbReference type="ChEBI" id="CHEBI:57945"/>
        <dbReference type="EC" id="1.1.1.62"/>
    </reaction>
</comment>
<dbReference type="GO" id="GO:0035516">
    <property type="term" value="F:broad specificity oxidative DNA demethylase activity"/>
    <property type="evidence" value="ECO:0007669"/>
    <property type="project" value="UniProtKB-EC"/>
</dbReference>
<dbReference type="SUPFAM" id="SSF51197">
    <property type="entry name" value="Clavaminate synthase-like"/>
    <property type="match status" value="1"/>
</dbReference>
<dbReference type="CDD" id="cd05356">
    <property type="entry name" value="17beta-HSD1_like_SDR_c"/>
    <property type="match status" value="1"/>
</dbReference>
<evidence type="ECO:0000256" key="45">
    <source>
        <dbReference type="ARBA" id="ARBA00077988"/>
    </source>
</evidence>
<evidence type="ECO:0000256" key="7">
    <source>
        <dbReference type="ARBA" id="ARBA00022490"/>
    </source>
</evidence>
<evidence type="ECO:0000256" key="22">
    <source>
        <dbReference type="ARBA" id="ARBA00023136"/>
    </source>
</evidence>
<gene>
    <name evidence="49" type="primary">ALKBH3</name>
    <name evidence="49" type="ORF">AV530_010327</name>
</gene>
<dbReference type="GO" id="GO:0005634">
    <property type="term" value="C:nucleus"/>
    <property type="evidence" value="ECO:0007669"/>
    <property type="project" value="UniProtKB-SubCell"/>
</dbReference>
<dbReference type="GO" id="GO:0004303">
    <property type="term" value="F:estradiol 17-beta-dehydrogenase [NAD(P)+] activity"/>
    <property type="evidence" value="ECO:0007669"/>
    <property type="project" value="UniProtKB-EC"/>
</dbReference>
<dbReference type="Gene3D" id="3.40.50.720">
    <property type="entry name" value="NAD(P)-binding Rossmann-like Domain"/>
    <property type="match status" value="1"/>
</dbReference>
<evidence type="ECO:0000256" key="36">
    <source>
        <dbReference type="ARBA" id="ARBA00051010"/>
    </source>
</evidence>
<dbReference type="GO" id="GO:1990930">
    <property type="term" value="F:mRNA N1-methyladenosine dioxygenase activity"/>
    <property type="evidence" value="ECO:0007669"/>
    <property type="project" value="UniProtKB-EC"/>
</dbReference>
<evidence type="ECO:0000256" key="42">
    <source>
        <dbReference type="ARBA" id="ARBA00066588"/>
    </source>
</evidence>
<evidence type="ECO:0000256" key="19">
    <source>
        <dbReference type="ARBA" id="ARBA00023004"/>
    </source>
</evidence>
<evidence type="ECO:0000259" key="48">
    <source>
        <dbReference type="PROSITE" id="PS51471"/>
    </source>
</evidence>
<evidence type="ECO:0000256" key="35">
    <source>
        <dbReference type="ARBA" id="ARBA00050870"/>
    </source>
</evidence>
<dbReference type="SUPFAM" id="SSF51735">
    <property type="entry name" value="NAD(P)-binding Rossmann-fold domains"/>
    <property type="match status" value="1"/>
</dbReference>
<evidence type="ECO:0000256" key="12">
    <source>
        <dbReference type="ARBA" id="ARBA00022824"/>
    </source>
</evidence>
<proteinExistence type="inferred from homology"/>
<evidence type="ECO:0000256" key="11">
    <source>
        <dbReference type="ARBA" id="ARBA00022763"/>
    </source>
</evidence>
<keyword evidence="18" id="KW-0560">Oxidoreductase</keyword>
<evidence type="ECO:0000256" key="4">
    <source>
        <dbReference type="ARBA" id="ARBA00004496"/>
    </source>
</evidence>
<keyword evidence="7" id="KW-0963">Cytoplasm</keyword>
<evidence type="ECO:0000256" key="37">
    <source>
        <dbReference type="ARBA" id="ARBA00051165"/>
    </source>
</evidence>
<keyword evidence="17 47" id="KW-1133">Transmembrane helix</keyword>
<dbReference type="FunFam" id="2.60.120.590:FF:000003">
    <property type="entry name" value="alpha-ketoglutarate-dependent dioxygenase alkB homolog 3"/>
    <property type="match status" value="1"/>
</dbReference>
<dbReference type="GO" id="GO:0006281">
    <property type="term" value="P:DNA repair"/>
    <property type="evidence" value="ECO:0007669"/>
    <property type="project" value="UniProtKB-KW"/>
</dbReference>
<evidence type="ECO:0000256" key="43">
    <source>
        <dbReference type="ARBA" id="ARBA00066725"/>
    </source>
</evidence>
<evidence type="ECO:0000256" key="23">
    <source>
        <dbReference type="ARBA" id="ARBA00023204"/>
    </source>
</evidence>
<keyword evidence="19" id="KW-0408">Iron</keyword>
<accession>A0A1V4KG62</accession>
<keyword evidence="10" id="KW-0479">Metal-binding</keyword>
<dbReference type="AlphaFoldDB" id="A0A1V4KG62"/>
<evidence type="ECO:0000313" key="49">
    <source>
        <dbReference type="EMBL" id="OPJ82847.1"/>
    </source>
</evidence>
<evidence type="ECO:0000256" key="33">
    <source>
        <dbReference type="ARBA" id="ARBA00048906"/>
    </source>
</evidence>
<dbReference type="EC" id="1.14.11.33" evidence="43"/>
<evidence type="ECO:0000256" key="21">
    <source>
        <dbReference type="ARBA" id="ARBA00023098"/>
    </source>
</evidence>
<comment type="function">
    <text evidence="40">Dioxygenase that mediates demethylation of DNA and RNA containing 1-methyladenosine (m1A). Repairs alkylated DNA containing 1-methyladenosine (m1A) and 3-methylcytosine (m3C) by oxidative demethylation. Has a strong preference for single-stranded DNA. Able to process alkylated m3C within double-stranded regions via its interaction with ASCC3, which promotes DNA unwinding to generate single-stranded substrate needed for ALKBH3. Can repair exocyclic 3,N4-ethenocytosine adducs in single-stranded DNA. Also acts on RNA. Demethylates N(1)-methyladenosine (m1A) RNA, an epigenetic internal modification of messenger RNAs (mRNAs) highly enriched within 5'-untranslated regions (UTRs) and in the vicinity of start codons. Requires molecular oxygen, alpha-ketoglutarate and iron.</text>
</comment>
<comment type="catalytic activity">
    <reaction evidence="36">
        <text>an N(1)-methyl-2'-deoxyadenosine in single-stranded DNA + 2-oxoglutarate + O2 = a 2'-deoxyadenosine in single-stranded DNA + formaldehyde + succinate + CO2 + H(+)</text>
        <dbReference type="Rhea" id="RHEA:70447"/>
        <dbReference type="Rhea" id="RHEA-COMP:17895"/>
        <dbReference type="Rhea" id="RHEA-COMP:17896"/>
        <dbReference type="ChEBI" id="CHEBI:15378"/>
        <dbReference type="ChEBI" id="CHEBI:15379"/>
        <dbReference type="ChEBI" id="CHEBI:16526"/>
        <dbReference type="ChEBI" id="CHEBI:16810"/>
        <dbReference type="ChEBI" id="CHEBI:16842"/>
        <dbReference type="ChEBI" id="CHEBI:30031"/>
        <dbReference type="ChEBI" id="CHEBI:90615"/>
        <dbReference type="ChEBI" id="CHEBI:139096"/>
    </reaction>
    <physiologicalReaction direction="left-to-right" evidence="36">
        <dbReference type="Rhea" id="RHEA:70448"/>
    </physiologicalReaction>
</comment>
<dbReference type="PRINTS" id="PR00080">
    <property type="entry name" value="SDRFAMILY"/>
</dbReference>
<evidence type="ECO:0000256" key="29">
    <source>
        <dbReference type="ARBA" id="ARBA00038261"/>
    </source>
</evidence>
<comment type="catalytic activity">
    <reaction evidence="33">
        <text>17beta-estradiol + NADP(+) = estrone + NADPH + H(+)</text>
        <dbReference type="Rhea" id="RHEA:24616"/>
        <dbReference type="ChEBI" id="CHEBI:15378"/>
        <dbReference type="ChEBI" id="CHEBI:16469"/>
        <dbReference type="ChEBI" id="CHEBI:17263"/>
        <dbReference type="ChEBI" id="CHEBI:57783"/>
        <dbReference type="ChEBI" id="CHEBI:58349"/>
        <dbReference type="EC" id="1.1.1.62"/>
    </reaction>
</comment>
<keyword evidence="20" id="KW-0558">Oxidation</keyword>
<evidence type="ECO:0000256" key="25">
    <source>
        <dbReference type="ARBA" id="ARBA00023278"/>
    </source>
</evidence>
<keyword evidence="21" id="KW-0443">Lipid metabolism</keyword>
<evidence type="ECO:0000256" key="1">
    <source>
        <dbReference type="ARBA" id="ARBA00001954"/>
    </source>
</evidence>
<evidence type="ECO:0000256" key="34">
    <source>
        <dbReference type="ARBA" id="ARBA00049509"/>
    </source>
</evidence>
<comment type="cofactor">
    <cofactor evidence="1">
        <name>Fe(2+)</name>
        <dbReference type="ChEBI" id="CHEBI:29033"/>
    </cofactor>
</comment>
<dbReference type="InterPro" id="IPR027450">
    <property type="entry name" value="AlkB-like"/>
</dbReference>
<evidence type="ECO:0000256" key="13">
    <source>
        <dbReference type="ARBA" id="ARBA00022843"/>
    </source>
</evidence>
<evidence type="ECO:0000256" key="17">
    <source>
        <dbReference type="ARBA" id="ARBA00022989"/>
    </source>
</evidence>
<feature type="compositionally biased region" description="Low complexity" evidence="46">
    <location>
        <begin position="343"/>
        <end position="359"/>
    </location>
</feature>
<evidence type="ECO:0000256" key="32">
    <source>
        <dbReference type="ARBA" id="ARBA00048022"/>
    </source>
</evidence>
<evidence type="ECO:0000256" key="8">
    <source>
        <dbReference type="ARBA" id="ARBA00022516"/>
    </source>
</evidence>
<evidence type="ECO:0000256" key="44">
    <source>
        <dbReference type="ARBA" id="ARBA00071421"/>
    </source>
</evidence>
<dbReference type="Pfam" id="PF00106">
    <property type="entry name" value="adh_short"/>
    <property type="match status" value="1"/>
</dbReference>
<dbReference type="EC" id="1.1.1.330" evidence="30"/>
<feature type="region of interest" description="Disordered" evidence="46">
    <location>
        <begin position="343"/>
        <end position="367"/>
    </location>
</feature>
<evidence type="ECO:0000256" key="39">
    <source>
        <dbReference type="ARBA" id="ARBA00053025"/>
    </source>
</evidence>
<evidence type="ECO:0000256" key="16">
    <source>
        <dbReference type="ARBA" id="ARBA00022964"/>
    </source>
</evidence>
<dbReference type="Proteomes" id="UP000190648">
    <property type="component" value="Unassembled WGS sequence"/>
</dbReference>
<protein>
    <recommendedName>
        <fullName evidence="44">Alpha-ketoglutarate-dependent dioxygenase alkB homolog 3</fullName>
        <ecNumber evidence="30">1.1.1.330</ecNumber>
        <ecNumber evidence="26">1.1.1.62</ecNumber>
        <ecNumber evidence="43">1.14.11.33</ecNumber>
        <ecNumber evidence="42">1.14.11.54</ecNumber>
    </recommendedName>
    <alternativeName>
        <fullName evidence="31">3-ketoacyl-CoA reductase</fullName>
    </alternativeName>
    <alternativeName>
        <fullName evidence="45">Alkylated DNA repair protein alkB homolog 3</fullName>
    </alternativeName>
</protein>
<dbReference type="InterPro" id="IPR020904">
    <property type="entry name" value="Sc_DH/Rdtase_CS"/>
</dbReference>
<comment type="pathway">
    <text evidence="28">Steroid biosynthesis; estrogen biosynthesis.</text>
</comment>
<evidence type="ECO:0000256" key="41">
    <source>
        <dbReference type="ARBA" id="ARBA00064884"/>
    </source>
</evidence>
<dbReference type="PANTHER" id="PTHR43899">
    <property type="entry name" value="RH59310P"/>
    <property type="match status" value="1"/>
</dbReference>
<evidence type="ECO:0000256" key="46">
    <source>
        <dbReference type="SAM" id="MobiDB-lite"/>
    </source>
</evidence>
<comment type="similarity">
    <text evidence="6">Belongs to the alkB family.</text>
</comment>
<evidence type="ECO:0000256" key="28">
    <source>
        <dbReference type="ARBA" id="ARBA00037929"/>
    </source>
</evidence>
<dbReference type="EC" id="1.1.1.62" evidence="26"/>
<dbReference type="GO" id="GO:0141040">
    <property type="term" value="F:very-long-chain 3-oxoacyl-CoA reductase activity"/>
    <property type="evidence" value="ECO:0007669"/>
    <property type="project" value="UniProtKB-EC"/>
</dbReference>
<keyword evidence="14" id="KW-0521">NADP</keyword>
<evidence type="ECO:0000256" key="38">
    <source>
        <dbReference type="ARBA" id="ARBA00052597"/>
    </source>
</evidence>
<comment type="subunit">
    <text evidence="41">Interacts with the ASCC complex composed of ASCC1, ASCC2 and ASCC3. Interacts directly with ASCC3, and is thereby recruited to the ASCC complex. Interacts with OTUD4; the interaction is direct. Interacts with USP7 and USP9X.</text>
</comment>
<dbReference type="InterPro" id="IPR037151">
    <property type="entry name" value="AlkB-like_sf"/>
</dbReference>
<feature type="domain" description="Fe2OG dioxygenase" evidence="48">
    <location>
        <begin position="490"/>
        <end position="596"/>
    </location>
</feature>
<keyword evidence="15" id="KW-0752">Steroid biosynthesis</keyword>
<comment type="subcellular location">
    <subcellularLocation>
        <location evidence="4">Cytoplasm</location>
    </subcellularLocation>
    <subcellularLocation>
        <location evidence="3">Endoplasmic reticulum membrane</location>
        <topology evidence="3">Multi-pass membrane protein</topology>
    </subcellularLocation>
    <subcellularLocation>
        <location evidence="2">Nucleus</location>
    </subcellularLocation>
</comment>
<evidence type="ECO:0000256" key="20">
    <source>
        <dbReference type="ARBA" id="ARBA00023097"/>
    </source>
</evidence>
<keyword evidence="16 49" id="KW-0223">Dioxygenase</keyword>
<organism evidence="49 50">
    <name type="scientific">Patagioenas fasciata monilis</name>
    <dbReference type="NCBI Taxonomy" id="372326"/>
    <lineage>
        <taxon>Eukaryota</taxon>
        <taxon>Metazoa</taxon>
        <taxon>Chordata</taxon>
        <taxon>Craniata</taxon>
        <taxon>Vertebrata</taxon>
        <taxon>Euteleostomi</taxon>
        <taxon>Archelosauria</taxon>
        <taxon>Archosauria</taxon>
        <taxon>Dinosauria</taxon>
        <taxon>Saurischia</taxon>
        <taxon>Theropoda</taxon>
        <taxon>Coelurosauria</taxon>
        <taxon>Aves</taxon>
        <taxon>Neognathae</taxon>
        <taxon>Neoaves</taxon>
        <taxon>Columbimorphae</taxon>
        <taxon>Columbiformes</taxon>
        <taxon>Columbidae</taxon>
        <taxon>Patagioenas</taxon>
    </lineage>
</organism>